<feature type="region of interest" description="Disordered" evidence="1">
    <location>
        <begin position="40"/>
        <end position="60"/>
    </location>
</feature>
<accession>A0A364NVH1</accession>
<protein>
    <submittedName>
        <fullName evidence="2">Uncharacterized protein</fullName>
    </submittedName>
</protein>
<gene>
    <name evidence="2" type="ORF">CU669_15100</name>
</gene>
<dbReference type="RefSeq" id="WP_112146169.1">
    <property type="nucleotide sequence ID" value="NZ_PGTO01000013.1"/>
</dbReference>
<evidence type="ECO:0000313" key="2">
    <source>
        <dbReference type="EMBL" id="RAU21081.1"/>
    </source>
</evidence>
<feature type="compositionally biased region" description="Basic and acidic residues" evidence="1">
    <location>
        <begin position="40"/>
        <end position="51"/>
    </location>
</feature>
<sequence length="60" mass="6941">MMARYLTSDPTWVFDKLIPSGEEFEVDDNVPPAKCWKRLDEPKRRGRKAEAAGEDDIDIM</sequence>
<dbReference type="EMBL" id="PGTO01000013">
    <property type="protein sequence ID" value="RAU21081.1"/>
    <property type="molecule type" value="Genomic_DNA"/>
</dbReference>
<keyword evidence="3" id="KW-1185">Reference proteome</keyword>
<evidence type="ECO:0000256" key="1">
    <source>
        <dbReference type="SAM" id="MobiDB-lite"/>
    </source>
</evidence>
<name>A0A364NVH1_9PROT</name>
<organism evidence="2 3">
    <name type="scientific">Paramagnetospirillum kuznetsovii</name>
    <dbReference type="NCBI Taxonomy" id="2053833"/>
    <lineage>
        <taxon>Bacteria</taxon>
        <taxon>Pseudomonadati</taxon>
        <taxon>Pseudomonadota</taxon>
        <taxon>Alphaproteobacteria</taxon>
        <taxon>Rhodospirillales</taxon>
        <taxon>Magnetospirillaceae</taxon>
        <taxon>Paramagnetospirillum</taxon>
    </lineage>
</organism>
<dbReference type="Proteomes" id="UP000251075">
    <property type="component" value="Unassembled WGS sequence"/>
</dbReference>
<comment type="caution">
    <text evidence="2">The sequence shown here is derived from an EMBL/GenBank/DDBJ whole genome shotgun (WGS) entry which is preliminary data.</text>
</comment>
<dbReference type="AlphaFoldDB" id="A0A364NVH1"/>
<reference evidence="2 3" key="1">
    <citation type="submission" date="2017-11" db="EMBL/GenBank/DDBJ databases">
        <title>Draft genome sequence of magnetotactic bacterium Magnetospirillum kuznetsovii LBB-42.</title>
        <authorList>
            <person name="Grouzdev D.S."/>
            <person name="Rysina M.S."/>
            <person name="Baslerov R.V."/>
            <person name="Koziaeva V."/>
        </authorList>
    </citation>
    <scope>NUCLEOTIDE SEQUENCE [LARGE SCALE GENOMIC DNA]</scope>
    <source>
        <strain evidence="2 3">LBB-42</strain>
    </source>
</reference>
<evidence type="ECO:0000313" key="3">
    <source>
        <dbReference type="Proteomes" id="UP000251075"/>
    </source>
</evidence>
<proteinExistence type="predicted"/>